<dbReference type="Proteomes" id="UP000652761">
    <property type="component" value="Unassembled WGS sequence"/>
</dbReference>
<name>A0A843U3U1_COLES</name>
<comment type="caution">
    <text evidence="1">The sequence shown here is derived from an EMBL/GenBank/DDBJ whole genome shotgun (WGS) entry which is preliminary data.</text>
</comment>
<sequence>MLMLKLRSTMYIANKSSHPKIGPWDSPKRRSQNEWIACTDAKNNISQASLCSEVAYPQKVNLRKRMVRMALSCASEVVILRQFMACTIFVEVIAVFACKTASWVSMIFGFNSELHLCVHEKICTKIESMKKHASPRLA</sequence>
<proteinExistence type="predicted"/>
<dbReference type="AlphaFoldDB" id="A0A843U3U1"/>
<organism evidence="1 2">
    <name type="scientific">Colocasia esculenta</name>
    <name type="common">Wild taro</name>
    <name type="synonym">Arum esculentum</name>
    <dbReference type="NCBI Taxonomy" id="4460"/>
    <lineage>
        <taxon>Eukaryota</taxon>
        <taxon>Viridiplantae</taxon>
        <taxon>Streptophyta</taxon>
        <taxon>Embryophyta</taxon>
        <taxon>Tracheophyta</taxon>
        <taxon>Spermatophyta</taxon>
        <taxon>Magnoliopsida</taxon>
        <taxon>Liliopsida</taxon>
        <taxon>Araceae</taxon>
        <taxon>Aroideae</taxon>
        <taxon>Colocasieae</taxon>
        <taxon>Colocasia</taxon>
    </lineage>
</organism>
<dbReference type="EMBL" id="NMUH01000483">
    <property type="protein sequence ID" value="MQL79932.1"/>
    <property type="molecule type" value="Genomic_DNA"/>
</dbReference>
<reference evidence="1" key="1">
    <citation type="submission" date="2017-07" db="EMBL/GenBank/DDBJ databases">
        <title>Taro Niue Genome Assembly and Annotation.</title>
        <authorList>
            <person name="Atibalentja N."/>
            <person name="Keating K."/>
            <person name="Fields C.J."/>
        </authorList>
    </citation>
    <scope>NUCLEOTIDE SEQUENCE</scope>
    <source>
        <strain evidence="1">Niue_2</strain>
        <tissue evidence="1">Leaf</tissue>
    </source>
</reference>
<keyword evidence="2" id="KW-1185">Reference proteome</keyword>
<evidence type="ECO:0000313" key="2">
    <source>
        <dbReference type="Proteomes" id="UP000652761"/>
    </source>
</evidence>
<gene>
    <name evidence="1" type="ORF">Taro_012364</name>
</gene>
<protein>
    <submittedName>
        <fullName evidence="1">Uncharacterized protein</fullName>
    </submittedName>
</protein>
<evidence type="ECO:0000313" key="1">
    <source>
        <dbReference type="EMBL" id="MQL79932.1"/>
    </source>
</evidence>
<accession>A0A843U3U1</accession>